<evidence type="ECO:0000256" key="9">
    <source>
        <dbReference type="ARBA" id="ARBA00038983"/>
    </source>
</evidence>
<dbReference type="InterPro" id="IPR022663">
    <property type="entry name" value="DapB_C"/>
</dbReference>
<dbReference type="GO" id="GO:0009089">
    <property type="term" value="P:lysine biosynthetic process via diaminopimelate"/>
    <property type="evidence" value="ECO:0007669"/>
    <property type="project" value="InterPro"/>
</dbReference>
<evidence type="ECO:0000313" key="14">
    <source>
        <dbReference type="EMBL" id="MBB6179817.1"/>
    </source>
</evidence>
<comment type="catalytic activity">
    <reaction evidence="10">
        <text>(S)-2,3,4,5-tetrahydrodipicolinate + NADP(+) + H2O = (2S,4S)-4-hydroxy-2,3,4,5-tetrahydrodipicolinate + NADPH + H(+)</text>
        <dbReference type="Rhea" id="RHEA:35331"/>
        <dbReference type="ChEBI" id="CHEBI:15377"/>
        <dbReference type="ChEBI" id="CHEBI:15378"/>
        <dbReference type="ChEBI" id="CHEBI:16845"/>
        <dbReference type="ChEBI" id="CHEBI:57783"/>
        <dbReference type="ChEBI" id="CHEBI:58349"/>
        <dbReference type="ChEBI" id="CHEBI:67139"/>
        <dbReference type="EC" id="1.17.1.8"/>
    </reaction>
</comment>
<keyword evidence="5 14" id="KW-0560">Oxidoreductase</keyword>
<dbReference type="SUPFAM" id="SSF51735">
    <property type="entry name" value="NAD(P)-binding Rossmann-fold domains"/>
    <property type="match status" value="1"/>
</dbReference>
<dbReference type="InterPro" id="IPR036291">
    <property type="entry name" value="NAD(P)-bd_dom_sf"/>
</dbReference>
<organism evidence="14 15">
    <name type="scientific">Pseudorhizobium flavum</name>
    <dbReference type="NCBI Taxonomy" id="1335061"/>
    <lineage>
        <taxon>Bacteria</taxon>
        <taxon>Pseudomonadati</taxon>
        <taxon>Pseudomonadota</taxon>
        <taxon>Alphaproteobacteria</taxon>
        <taxon>Hyphomicrobiales</taxon>
        <taxon>Rhizobiaceae</taxon>
        <taxon>Rhizobium/Agrobacterium group</taxon>
        <taxon>Pseudorhizobium</taxon>
    </lineage>
</organism>
<keyword evidence="2" id="KW-0028">Amino-acid biosynthesis</keyword>
<comment type="catalytic activity">
    <reaction evidence="11">
        <text>(S)-2,3,4,5-tetrahydrodipicolinate + NAD(+) + H2O = (2S,4S)-4-hydroxy-2,3,4,5-tetrahydrodipicolinate + NADH + H(+)</text>
        <dbReference type="Rhea" id="RHEA:35323"/>
        <dbReference type="ChEBI" id="CHEBI:15377"/>
        <dbReference type="ChEBI" id="CHEBI:15378"/>
        <dbReference type="ChEBI" id="CHEBI:16845"/>
        <dbReference type="ChEBI" id="CHEBI:57540"/>
        <dbReference type="ChEBI" id="CHEBI:57945"/>
        <dbReference type="ChEBI" id="CHEBI:67139"/>
        <dbReference type="EC" id="1.17.1.8"/>
    </reaction>
</comment>
<name>A0A7W9YWR0_9HYPH</name>
<evidence type="ECO:0000256" key="4">
    <source>
        <dbReference type="ARBA" id="ARBA00022915"/>
    </source>
</evidence>
<keyword evidence="15" id="KW-1185">Reference proteome</keyword>
<evidence type="ECO:0000256" key="5">
    <source>
        <dbReference type="ARBA" id="ARBA00023002"/>
    </source>
</evidence>
<comment type="similarity">
    <text evidence="1">Belongs to the DapB family.</text>
</comment>
<dbReference type="RefSeq" id="WP_077547556.1">
    <property type="nucleotide sequence ID" value="NZ_JACHEJ010000003.1"/>
</dbReference>
<dbReference type="Gene3D" id="3.30.360.10">
    <property type="entry name" value="Dihydrodipicolinate Reductase, domain 2"/>
    <property type="match status" value="1"/>
</dbReference>
<evidence type="ECO:0000256" key="2">
    <source>
        <dbReference type="ARBA" id="ARBA00022605"/>
    </source>
</evidence>
<evidence type="ECO:0000256" key="3">
    <source>
        <dbReference type="ARBA" id="ARBA00022857"/>
    </source>
</evidence>
<comment type="caution">
    <text evidence="14">The sequence shown here is derived from an EMBL/GenBank/DDBJ whole genome shotgun (WGS) entry which is preliminary data.</text>
</comment>
<dbReference type="Proteomes" id="UP000535501">
    <property type="component" value="Unassembled WGS sequence"/>
</dbReference>
<dbReference type="PANTHER" id="PTHR20836:SF0">
    <property type="entry name" value="4-HYDROXY-TETRAHYDRODIPICOLINATE REDUCTASE 1, CHLOROPLASTIC-RELATED"/>
    <property type="match status" value="1"/>
</dbReference>
<protein>
    <recommendedName>
        <fullName evidence="9">4-hydroxy-tetrahydrodipicolinate reductase</fullName>
        <ecNumber evidence="9">1.17.1.8</ecNumber>
    </recommendedName>
</protein>
<dbReference type="GO" id="GO:0008839">
    <property type="term" value="F:4-hydroxy-tetrahydrodipicolinate reductase"/>
    <property type="evidence" value="ECO:0007669"/>
    <property type="project" value="UniProtKB-EC"/>
</dbReference>
<evidence type="ECO:0000256" key="6">
    <source>
        <dbReference type="ARBA" id="ARBA00023027"/>
    </source>
</evidence>
<sequence>MRVGILGASGRVGARLVEQILTNPGLELAAALVSPQSRLIGSPVAGGSLEYRPADAAMKSHCDVMIDFSTPAASLAFQETLGTKTIPMVIGTTGFTGEEEERLTDFSRHRAMLISANFAHGFEAFRLAVVGFSQRMPEAEAAVSETYHARKKAEASGTSRLLASQLFQARSAAMGFAAPEPSITVNREGDTVGINEVRFEMGSAEAVFTYRVHTLAAYAEGALAAAQWLASKPRAAGRYQLADSLNGND</sequence>
<dbReference type="InterPro" id="IPR023940">
    <property type="entry name" value="DHDPR_bac"/>
</dbReference>
<reference evidence="14 15" key="1">
    <citation type="submission" date="2020-08" db="EMBL/GenBank/DDBJ databases">
        <title>Genomic Encyclopedia of Type Strains, Phase IV (KMG-IV): sequencing the most valuable type-strain genomes for metagenomic binning, comparative biology and taxonomic classification.</title>
        <authorList>
            <person name="Goeker M."/>
        </authorList>
    </citation>
    <scope>NUCLEOTIDE SEQUENCE [LARGE SCALE GENOMIC DNA]</scope>
    <source>
        <strain evidence="14 15">DSM 102134</strain>
    </source>
</reference>
<keyword evidence="7" id="KW-0457">Lysine biosynthesis</keyword>
<evidence type="ECO:0000256" key="8">
    <source>
        <dbReference type="ARBA" id="ARBA00037922"/>
    </source>
</evidence>
<dbReference type="Gene3D" id="3.40.50.720">
    <property type="entry name" value="NAD(P)-binding Rossmann-like Domain"/>
    <property type="match status" value="1"/>
</dbReference>
<dbReference type="PIRSF" id="PIRSF000161">
    <property type="entry name" value="DHPR"/>
    <property type="match status" value="1"/>
</dbReference>
<evidence type="ECO:0000256" key="11">
    <source>
        <dbReference type="ARBA" id="ARBA00049396"/>
    </source>
</evidence>
<dbReference type="EMBL" id="JACHEJ010000003">
    <property type="protein sequence ID" value="MBB6179817.1"/>
    <property type="molecule type" value="Genomic_DNA"/>
</dbReference>
<keyword evidence="6" id="KW-0520">NAD</keyword>
<evidence type="ECO:0000256" key="1">
    <source>
        <dbReference type="ARBA" id="ARBA00006642"/>
    </source>
</evidence>
<dbReference type="CDD" id="cd02274">
    <property type="entry name" value="DHDPR_N"/>
    <property type="match status" value="1"/>
</dbReference>
<evidence type="ECO:0000256" key="7">
    <source>
        <dbReference type="ARBA" id="ARBA00023154"/>
    </source>
</evidence>
<gene>
    <name evidence="14" type="ORF">HNQ75_001785</name>
</gene>
<feature type="domain" description="Dihydrodipicolinate reductase C-terminal" evidence="13">
    <location>
        <begin position="132"/>
        <end position="245"/>
    </location>
</feature>
<keyword evidence="3" id="KW-0521">NADP</keyword>
<keyword evidence="4" id="KW-0220">Diaminopimelate biosynthesis</keyword>
<accession>A0A7W9YWR0</accession>
<comment type="pathway">
    <text evidence="8">Amino-acid biosynthesis; L-lysine biosynthesis via DAP pathway; (S)-tetrahydrodipicolinate from L-aspartate: step 4/4.</text>
</comment>
<dbReference type="Pfam" id="PF01113">
    <property type="entry name" value="DapB_N"/>
    <property type="match status" value="1"/>
</dbReference>
<evidence type="ECO:0000256" key="10">
    <source>
        <dbReference type="ARBA" id="ARBA00049080"/>
    </source>
</evidence>
<proteinExistence type="inferred from homology"/>
<evidence type="ECO:0000259" key="12">
    <source>
        <dbReference type="Pfam" id="PF01113"/>
    </source>
</evidence>
<dbReference type="EC" id="1.17.1.8" evidence="9"/>
<dbReference type="InterPro" id="IPR000846">
    <property type="entry name" value="DapB_N"/>
</dbReference>
<evidence type="ECO:0000313" key="15">
    <source>
        <dbReference type="Proteomes" id="UP000535501"/>
    </source>
</evidence>
<dbReference type="GO" id="GO:0019877">
    <property type="term" value="P:diaminopimelate biosynthetic process"/>
    <property type="evidence" value="ECO:0007669"/>
    <property type="project" value="UniProtKB-KW"/>
</dbReference>
<evidence type="ECO:0000259" key="13">
    <source>
        <dbReference type="Pfam" id="PF05173"/>
    </source>
</evidence>
<feature type="domain" description="Dihydrodipicolinate reductase N-terminal" evidence="12">
    <location>
        <begin position="1"/>
        <end position="118"/>
    </location>
</feature>
<dbReference type="Pfam" id="PF05173">
    <property type="entry name" value="DapB_C"/>
    <property type="match status" value="1"/>
</dbReference>
<dbReference type="PANTHER" id="PTHR20836">
    <property type="entry name" value="DIHYDRODIPICOLINATE REDUCTASE"/>
    <property type="match status" value="1"/>
</dbReference>
<dbReference type="AlphaFoldDB" id="A0A7W9YWR0"/>